<feature type="region of interest" description="Disordered" evidence="1">
    <location>
        <begin position="165"/>
        <end position="187"/>
    </location>
</feature>
<feature type="compositionally biased region" description="Basic residues" evidence="1">
    <location>
        <begin position="94"/>
        <end position="103"/>
    </location>
</feature>
<gene>
    <name evidence="2" type="ORF">TWF694_008013</name>
</gene>
<evidence type="ECO:0000256" key="1">
    <source>
        <dbReference type="SAM" id="MobiDB-lite"/>
    </source>
</evidence>
<feature type="compositionally biased region" description="Basic and acidic residues" evidence="1">
    <location>
        <begin position="291"/>
        <end position="314"/>
    </location>
</feature>
<feature type="region of interest" description="Disordered" evidence="1">
    <location>
        <begin position="546"/>
        <end position="662"/>
    </location>
</feature>
<name>A0AAV9XLG9_9PEZI</name>
<dbReference type="AlphaFoldDB" id="A0AAV9XLG9"/>
<feature type="region of interest" description="Disordered" evidence="1">
    <location>
        <begin position="235"/>
        <end position="314"/>
    </location>
</feature>
<protein>
    <recommendedName>
        <fullName evidence="4">BTB domain-containing protein</fullName>
    </recommendedName>
</protein>
<dbReference type="Proteomes" id="UP001365542">
    <property type="component" value="Unassembled WGS sequence"/>
</dbReference>
<feature type="compositionally biased region" description="Polar residues" evidence="1">
    <location>
        <begin position="30"/>
        <end position="40"/>
    </location>
</feature>
<organism evidence="2 3">
    <name type="scientific">Orbilia ellipsospora</name>
    <dbReference type="NCBI Taxonomy" id="2528407"/>
    <lineage>
        <taxon>Eukaryota</taxon>
        <taxon>Fungi</taxon>
        <taxon>Dikarya</taxon>
        <taxon>Ascomycota</taxon>
        <taxon>Pezizomycotina</taxon>
        <taxon>Orbiliomycetes</taxon>
        <taxon>Orbiliales</taxon>
        <taxon>Orbiliaceae</taxon>
        <taxon>Orbilia</taxon>
    </lineage>
</organism>
<feature type="compositionally biased region" description="Polar residues" evidence="1">
    <location>
        <begin position="116"/>
        <end position="142"/>
    </location>
</feature>
<comment type="caution">
    <text evidence="2">The sequence shown here is derived from an EMBL/GenBank/DDBJ whole genome shotgun (WGS) entry which is preliminary data.</text>
</comment>
<evidence type="ECO:0000313" key="3">
    <source>
        <dbReference type="Proteomes" id="UP001365542"/>
    </source>
</evidence>
<accession>A0AAV9XLG9</accession>
<keyword evidence="3" id="KW-1185">Reference proteome</keyword>
<proteinExistence type="predicted"/>
<feature type="region of interest" description="Disordered" evidence="1">
    <location>
        <begin position="1"/>
        <end position="153"/>
    </location>
</feature>
<reference evidence="2 3" key="1">
    <citation type="submission" date="2019-10" db="EMBL/GenBank/DDBJ databases">
        <authorList>
            <person name="Palmer J.M."/>
        </authorList>
    </citation>
    <scope>NUCLEOTIDE SEQUENCE [LARGE SCALE GENOMIC DNA]</scope>
    <source>
        <strain evidence="2 3">TWF694</strain>
    </source>
</reference>
<feature type="compositionally biased region" description="Low complexity" evidence="1">
    <location>
        <begin position="173"/>
        <end position="186"/>
    </location>
</feature>
<feature type="compositionally biased region" description="Basic and acidic residues" evidence="1">
    <location>
        <begin position="721"/>
        <end position="731"/>
    </location>
</feature>
<feature type="compositionally biased region" description="Basic and acidic residues" evidence="1">
    <location>
        <begin position="763"/>
        <end position="775"/>
    </location>
</feature>
<feature type="region of interest" description="Disordered" evidence="1">
    <location>
        <begin position="694"/>
        <end position="795"/>
    </location>
</feature>
<feature type="compositionally biased region" description="Basic and acidic residues" evidence="1">
    <location>
        <begin position="235"/>
        <end position="250"/>
    </location>
</feature>
<feature type="compositionally biased region" description="Basic and acidic residues" evidence="1">
    <location>
        <begin position="612"/>
        <end position="626"/>
    </location>
</feature>
<dbReference type="EMBL" id="JAVHJO010000004">
    <property type="protein sequence ID" value="KAK6540618.1"/>
    <property type="molecule type" value="Genomic_DNA"/>
</dbReference>
<evidence type="ECO:0008006" key="4">
    <source>
        <dbReference type="Google" id="ProtNLM"/>
    </source>
</evidence>
<feature type="compositionally biased region" description="Low complexity" evidence="1">
    <location>
        <begin position="69"/>
        <end position="93"/>
    </location>
</feature>
<evidence type="ECO:0000313" key="2">
    <source>
        <dbReference type="EMBL" id="KAK6540618.1"/>
    </source>
</evidence>
<sequence>MSNQINDKAQVPAGADTTAPTKEGKDGNGKENQPAPSAGSSLPPKPPQTIAPMAAQNIGKSTSDSEPKSLNGSGNQNRNSQLQRSQQSHGNYNNHHHQHHHQGRNNNYRGKGYKGRNQQRYNHGPLYNQNSNLNAANDQQSDPHPLPNSLGSHFRAGDVRLEENPNLEHRRWNANNSGNENNGHSSRFSQVQDIRLLENPNLERHVYMSKGGKLLNPPIDEAKQGEVFNITEVATETKETEASGEQKETSTSESNDEKEEAPEKLVDGQDGKPKFIPPHLRSRGFAPTTELKTEPKTETKIESDTKPKEPEHSFEIDLDREYESNVGLFCGEPGVGVLFMVDREPLKRESTWFKERIGDEEISFMMSEDPTVVQLMLQYIHVGNFDEHAAKVPNTAAELKEHDEKSSLESLKTAALAVAENIFVEGVSAVGRMFAHEDIAGRLMDVIKMARKYDIQGLGKLASVKLKSLTELMSTYMKEIEKCFFQLKKERNRCNQVKRIADHYTMMIDNYYGRESIKTEDLSQTVDKINGIFPTVEKEVDKEIAVESVTQSTQTDEEKENKHHDSSPAAKESNEISDTACPRSTEPEQTEDHLIKITVQAPAKDAVMTVEEPEKQNEAAPEKDKPVTTATATGAPQEKIPSEGNSKMSGQEEGNEGPNIKTISQNYVEKIVCESIKEDNKQIAASGTETEKNLTVVAGSGQGARRAAESIEMTEQDENGIELKDTEERGQPEVGMGEKICTTESKGAERGDTNGEADVTAEPDQREEVAGDDKGGIGVEEIDMKDVGQQSVSEQ</sequence>
<feature type="compositionally biased region" description="Basic and acidic residues" evidence="1">
    <location>
        <begin position="261"/>
        <end position="273"/>
    </location>
</feature>